<evidence type="ECO:0000313" key="1">
    <source>
        <dbReference type="EMBL" id="CDI08156.1"/>
    </source>
</evidence>
<dbReference type="EMBL" id="HG518322">
    <property type="protein sequence ID" value="CDI08156.1"/>
    <property type="molecule type" value="Genomic_DNA"/>
</dbReference>
<dbReference type="HOGENOM" id="CLU_2864796_0_0_5"/>
<dbReference type="Proteomes" id="UP000016944">
    <property type="component" value="Chromosome I"/>
</dbReference>
<dbReference type="AlphaFoldDB" id="U4PW69"/>
<gene>
    <name evidence="1" type="ORF">BN877_I1247</name>
</gene>
<sequence length="64" mass="6673">MTLVSKSGQICCNAKVVSAAAPSLQEFRHHFKTPAALIGNNIAGIDANLGHISDLSPSNTIIID</sequence>
<accession>U4PW69</accession>
<name>U4PW69_9HYPH</name>
<protein>
    <submittedName>
        <fullName evidence="1">Uncharacterized protein</fullName>
    </submittedName>
</protein>
<evidence type="ECO:0000313" key="2">
    <source>
        <dbReference type="Proteomes" id="UP000016944"/>
    </source>
</evidence>
<proteinExistence type="predicted"/>
<organism evidence="1 2">
    <name type="scientific">Agrobacterium pusense</name>
    <dbReference type="NCBI Taxonomy" id="648995"/>
    <lineage>
        <taxon>Bacteria</taxon>
        <taxon>Pseudomonadati</taxon>
        <taxon>Pseudomonadota</taxon>
        <taxon>Alphaproteobacteria</taxon>
        <taxon>Hyphomicrobiales</taxon>
        <taxon>Rhizobiaceae</taxon>
        <taxon>Rhizobium/Agrobacterium group</taxon>
        <taxon>Agrobacterium</taxon>
    </lineage>
</organism>
<reference evidence="1 2" key="1">
    <citation type="journal article" date="2013" name="Genome Announc.">
        <title>Complete Genome Sequence of the Sesbania Symbiont and Rice Growth-Promoting Endophyte Rhizobium sp. Strain IRBG74.</title>
        <authorList>
            <person name="Crook M.B."/>
            <person name="Mitra S."/>
            <person name="Ane J.M."/>
            <person name="Sadowsky M.J."/>
            <person name="Gyaneshwar P."/>
        </authorList>
    </citation>
    <scope>NUCLEOTIDE SEQUENCE [LARGE SCALE GENOMIC DNA]</scope>
    <source>
        <strain evidence="1 2">IRBG74</strain>
    </source>
</reference>
<dbReference type="KEGG" id="rir:BN877_I1247"/>